<reference evidence="1 2" key="1">
    <citation type="submission" date="2022-03" db="EMBL/GenBank/DDBJ databases">
        <title>Pseudonocardia alaer sp. nov., a novel actinomycete isolated from reed forest soil.</title>
        <authorList>
            <person name="Wang L."/>
        </authorList>
    </citation>
    <scope>NUCLEOTIDE SEQUENCE [LARGE SCALE GENOMIC DNA]</scope>
    <source>
        <strain evidence="1 2">Y-16303</strain>
    </source>
</reference>
<dbReference type="SUPFAM" id="SSF56784">
    <property type="entry name" value="HAD-like"/>
    <property type="match status" value="1"/>
</dbReference>
<keyword evidence="1" id="KW-0378">Hydrolase</keyword>
<gene>
    <name evidence="1" type="ORF">MMF94_25180</name>
</gene>
<dbReference type="InterPro" id="IPR023214">
    <property type="entry name" value="HAD_sf"/>
</dbReference>
<accession>A0ABS9TKD2</accession>
<protein>
    <submittedName>
        <fullName evidence="1">HAD-IA family hydrolase</fullName>
    </submittedName>
</protein>
<dbReference type="Gene3D" id="3.40.50.1000">
    <property type="entry name" value="HAD superfamily/HAD-like"/>
    <property type="match status" value="1"/>
</dbReference>
<dbReference type="Proteomes" id="UP001299970">
    <property type="component" value="Unassembled WGS sequence"/>
</dbReference>
<evidence type="ECO:0000313" key="1">
    <source>
        <dbReference type="EMBL" id="MCH6169001.1"/>
    </source>
</evidence>
<dbReference type="Pfam" id="PF00702">
    <property type="entry name" value="Hydrolase"/>
    <property type="match status" value="1"/>
</dbReference>
<dbReference type="PANTHER" id="PTHR43611:SF3">
    <property type="entry name" value="FLAVIN MONONUCLEOTIDE HYDROLASE 1, CHLOROPLATIC"/>
    <property type="match status" value="1"/>
</dbReference>
<dbReference type="InterPro" id="IPR006439">
    <property type="entry name" value="HAD-SF_hydro_IA"/>
</dbReference>
<evidence type="ECO:0000313" key="2">
    <source>
        <dbReference type="Proteomes" id="UP001299970"/>
    </source>
</evidence>
<sequence length="142" mass="14708">MPAAKGRATDPGNVPAVPLRGLLMDYQGVLTDGSAVVELVGRARAAGVATALVSDAHAVPDECAAQFDAVVLGPSLGVRKPDPEVYRRVAEMLGLAVAQCLVVDDQLRNLRGAREAGAVVVHHRDAAATTAEVEILLELPPT</sequence>
<dbReference type="InterPro" id="IPR036412">
    <property type="entry name" value="HAD-like_sf"/>
</dbReference>
<dbReference type="NCBIfam" id="TIGR01509">
    <property type="entry name" value="HAD-SF-IA-v3"/>
    <property type="match status" value="1"/>
</dbReference>
<keyword evidence="2" id="KW-1185">Reference proteome</keyword>
<dbReference type="RefSeq" id="WP_241039645.1">
    <property type="nucleotide sequence ID" value="NZ_BAAAJF010000040.1"/>
</dbReference>
<dbReference type="GO" id="GO:0016787">
    <property type="term" value="F:hydrolase activity"/>
    <property type="evidence" value="ECO:0007669"/>
    <property type="project" value="UniProtKB-KW"/>
</dbReference>
<comment type="caution">
    <text evidence="1">The sequence shown here is derived from an EMBL/GenBank/DDBJ whole genome shotgun (WGS) entry which is preliminary data.</text>
</comment>
<name>A0ABS9TKD2_9PSEU</name>
<proteinExistence type="predicted"/>
<dbReference type="EMBL" id="JAKXMK010000023">
    <property type="protein sequence ID" value="MCH6169001.1"/>
    <property type="molecule type" value="Genomic_DNA"/>
</dbReference>
<organism evidence="1 2">
    <name type="scientific">Pseudonocardia alaniniphila</name>
    <dbReference type="NCBI Taxonomy" id="75291"/>
    <lineage>
        <taxon>Bacteria</taxon>
        <taxon>Bacillati</taxon>
        <taxon>Actinomycetota</taxon>
        <taxon>Actinomycetes</taxon>
        <taxon>Pseudonocardiales</taxon>
        <taxon>Pseudonocardiaceae</taxon>
        <taxon>Pseudonocardia</taxon>
    </lineage>
</organism>
<dbReference type="PANTHER" id="PTHR43611">
    <property type="entry name" value="ALPHA-D-GLUCOSE 1-PHOSPHATE PHOSPHATASE"/>
    <property type="match status" value="1"/>
</dbReference>